<dbReference type="RefSeq" id="WP_310414292.1">
    <property type="nucleotide sequence ID" value="NZ_JAVDYC010000001.1"/>
</dbReference>
<keyword evidence="6" id="KW-1185">Reference proteome</keyword>
<gene>
    <name evidence="5" type="ORF">J2S44_003279</name>
</gene>
<evidence type="ECO:0000259" key="4">
    <source>
        <dbReference type="SMART" id="SM00418"/>
    </source>
</evidence>
<dbReference type="CDD" id="cd00090">
    <property type="entry name" value="HTH_ARSR"/>
    <property type="match status" value="1"/>
</dbReference>
<dbReference type="InterPro" id="IPR036390">
    <property type="entry name" value="WH_DNA-bd_sf"/>
</dbReference>
<feature type="domain" description="HTH arsR-type" evidence="4">
    <location>
        <begin position="257"/>
        <end position="333"/>
    </location>
</feature>
<dbReference type="InterPro" id="IPR051011">
    <property type="entry name" value="Metal_resp_trans_reg"/>
</dbReference>
<dbReference type="Proteomes" id="UP001183629">
    <property type="component" value="Unassembled WGS sequence"/>
</dbReference>
<proteinExistence type="predicted"/>
<dbReference type="PANTHER" id="PTHR43132">
    <property type="entry name" value="ARSENICAL RESISTANCE OPERON REPRESSOR ARSR-RELATED"/>
    <property type="match status" value="1"/>
</dbReference>
<dbReference type="InterPro" id="IPR036388">
    <property type="entry name" value="WH-like_DNA-bd_sf"/>
</dbReference>
<protein>
    <submittedName>
        <fullName evidence="5">DNA-binding HxlR family transcriptional regulator</fullName>
    </submittedName>
</protein>
<keyword evidence="3" id="KW-0804">Transcription</keyword>
<accession>A0AAE3ZN59</accession>
<organism evidence="5 6">
    <name type="scientific">Catenuloplanes niger</name>
    <dbReference type="NCBI Taxonomy" id="587534"/>
    <lineage>
        <taxon>Bacteria</taxon>
        <taxon>Bacillati</taxon>
        <taxon>Actinomycetota</taxon>
        <taxon>Actinomycetes</taxon>
        <taxon>Micromonosporales</taxon>
        <taxon>Micromonosporaceae</taxon>
        <taxon>Catenuloplanes</taxon>
    </lineage>
</organism>
<reference evidence="5 6" key="1">
    <citation type="submission" date="2023-07" db="EMBL/GenBank/DDBJ databases">
        <title>Sequencing the genomes of 1000 actinobacteria strains.</title>
        <authorList>
            <person name="Klenk H.-P."/>
        </authorList>
    </citation>
    <scope>NUCLEOTIDE SEQUENCE [LARGE SCALE GENOMIC DNA]</scope>
    <source>
        <strain evidence="5 6">DSM 44711</strain>
    </source>
</reference>
<dbReference type="EMBL" id="JAVDYC010000001">
    <property type="protein sequence ID" value="MDR7323029.1"/>
    <property type="molecule type" value="Genomic_DNA"/>
</dbReference>
<comment type="caution">
    <text evidence="5">The sequence shown here is derived from an EMBL/GenBank/DDBJ whole genome shotgun (WGS) entry which is preliminary data.</text>
</comment>
<dbReference type="AlphaFoldDB" id="A0AAE3ZN59"/>
<dbReference type="Gene3D" id="1.10.10.10">
    <property type="entry name" value="Winged helix-like DNA-binding domain superfamily/Winged helix DNA-binding domain"/>
    <property type="match status" value="1"/>
</dbReference>
<evidence type="ECO:0000256" key="3">
    <source>
        <dbReference type="ARBA" id="ARBA00023163"/>
    </source>
</evidence>
<dbReference type="SUPFAM" id="SSF46785">
    <property type="entry name" value="Winged helix' DNA-binding domain"/>
    <property type="match status" value="1"/>
</dbReference>
<dbReference type="GO" id="GO:0003677">
    <property type="term" value="F:DNA binding"/>
    <property type="evidence" value="ECO:0007669"/>
    <property type="project" value="UniProtKB-KW"/>
</dbReference>
<evidence type="ECO:0000313" key="6">
    <source>
        <dbReference type="Proteomes" id="UP001183629"/>
    </source>
</evidence>
<dbReference type="Pfam" id="PF12840">
    <property type="entry name" value="HTH_20"/>
    <property type="match status" value="1"/>
</dbReference>
<evidence type="ECO:0000313" key="5">
    <source>
        <dbReference type="EMBL" id="MDR7323029.1"/>
    </source>
</evidence>
<dbReference type="InterPro" id="IPR011991">
    <property type="entry name" value="ArsR-like_HTH"/>
</dbReference>
<keyword evidence="1" id="KW-0805">Transcription regulation</keyword>
<evidence type="ECO:0000256" key="2">
    <source>
        <dbReference type="ARBA" id="ARBA00023125"/>
    </source>
</evidence>
<evidence type="ECO:0000256" key="1">
    <source>
        <dbReference type="ARBA" id="ARBA00023015"/>
    </source>
</evidence>
<keyword evidence="2 5" id="KW-0238">DNA-binding</keyword>
<dbReference type="GO" id="GO:0003700">
    <property type="term" value="F:DNA-binding transcription factor activity"/>
    <property type="evidence" value="ECO:0007669"/>
    <property type="project" value="InterPro"/>
</dbReference>
<dbReference type="SMART" id="SM00418">
    <property type="entry name" value="HTH_ARSR"/>
    <property type="match status" value="1"/>
</dbReference>
<name>A0AAE3ZN59_9ACTN</name>
<dbReference type="PANTHER" id="PTHR43132:SF6">
    <property type="entry name" value="HTH-TYPE TRANSCRIPTIONAL REPRESSOR CZRA"/>
    <property type="match status" value="1"/>
</dbReference>
<sequence>MIRIHLDEPTLERTRLAISPLREVVSGVELVHRTRQGRDAAWPYAEWTVRAAEVLRTTPETAPLRLYALLYGTDHGRPTPDAFEPAPPSARPSLAEELAGLRRTRSEVLAAQCAKHYPEGVPEFLTPYLRDGDAAFGRLADAMTAFWELAIAPRWPAMRAVLEDEILSHARVLAERGPAAVLGGLSGAVGWTAPVLSLPKRRESALHGDDGRLLLIPVLLAQGRPTVSTDDPGTLLVTFQARGAAVLSTPERPPAGEPLDVLIGAGRATVLRALAVPATTSGLAAVLGRAPSTISEHLTGLQEAGLVSRSRANRQVLYALTPRGVALLALFDHDSVPAEAMETRPRPV</sequence>
<dbReference type="InterPro" id="IPR001845">
    <property type="entry name" value="HTH_ArsR_DNA-bd_dom"/>
</dbReference>